<keyword evidence="2" id="KW-0479">Metal-binding</keyword>
<dbReference type="CDD" id="cd13250">
    <property type="entry name" value="PH_ACAP"/>
    <property type="match status" value="1"/>
</dbReference>
<dbReference type="InterPro" id="IPR027267">
    <property type="entry name" value="AH/BAR_dom_sf"/>
</dbReference>
<feature type="domain" description="PH" evidence="7">
    <location>
        <begin position="287"/>
        <end position="420"/>
    </location>
</feature>
<keyword evidence="4" id="KW-0863">Zinc-finger</keyword>
<evidence type="ECO:0000256" key="5">
    <source>
        <dbReference type="ARBA" id="ARBA00022833"/>
    </source>
</evidence>
<dbReference type="CDD" id="cd08204">
    <property type="entry name" value="ArfGap"/>
    <property type="match status" value="1"/>
</dbReference>
<dbReference type="CDD" id="cd07606">
    <property type="entry name" value="BAR_SFC_plant"/>
    <property type="match status" value="1"/>
</dbReference>
<dbReference type="SMART" id="SM00105">
    <property type="entry name" value="ArfGap"/>
    <property type="match status" value="1"/>
</dbReference>
<dbReference type="SUPFAM" id="SSF103657">
    <property type="entry name" value="BAR/IMD domain-like"/>
    <property type="match status" value="1"/>
</dbReference>
<feature type="domain" description="Arf-GAP" evidence="8">
    <location>
        <begin position="492"/>
        <end position="629"/>
    </location>
</feature>
<dbReference type="Pfam" id="PF12796">
    <property type="entry name" value="Ank_2"/>
    <property type="match status" value="1"/>
</dbReference>
<dbReference type="FunFam" id="1.10.220.150:FF:000019">
    <property type="entry name" value="ADP-ribosylation factor GTPase-activating protein AGD1"/>
    <property type="match status" value="1"/>
</dbReference>
<dbReference type="PROSITE" id="PS50297">
    <property type="entry name" value="ANK_REP_REGION"/>
    <property type="match status" value="2"/>
</dbReference>
<dbReference type="GO" id="GO:0005737">
    <property type="term" value="C:cytoplasm"/>
    <property type="evidence" value="ECO:0007669"/>
    <property type="project" value="InterPro"/>
</dbReference>
<dbReference type="Pfam" id="PF16746">
    <property type="entry name" value="BAR_3"/>
    <property type="match status" value="1"/>
</dbReference>
<keyword evidence="5" id="KW-0862">Zinc</keyword>
<protein>
    <submittedName>
        <fullName evidence="9">Discolored-paralog2</fullName>
    </submittedName>
</protein>
<dbReference type="InterPro" id="IPR036770">
    <property type="entry name" value="Ankyrin_rpt-contain_sf"/>
</dbReference>
<dbReference type="InterPro" id="IPR001849">
    <property type="entry name" value="PH_domain"/>
</dbReference>
<evidence type="ECO:0000256" key="3">
    <source>
        <dbReference type="ARBA" id="ARBA00022737"/>
    </source>
</evidence>
<evidence type="ECO:0000313" key="9">
    <source>
        <dbReference type="EMBL" id="ONM03404.1"/>
    </source>
</evidence>
<keyword evidence="1" id="KW-0343">GTPase activation</keyword>
<dbReference type="Pfam" id="PF00169">
    <property type="entry name" value="PH"/>
    <property type="match status" value="1"/>
</dbReference>
<dbReference type="PANTHER" id="PTHR23180">
    <property type="entry name" value="CENTAURIN/ARF"/>
    <property type="match status" value="1"/>
</dbReference>
<dbReference type="PROSITE" id="PS50115">
    <property type="entry name" value="ARFGAP"/>
    <property type="match status" value="1"/>
</dbReference>
<evidence type="ECO:0000256" key="2">
    <source>
        <dbReference type="ARBA" id="ARBA00022723"/>
    </source>
</evidence>
<dbReference type="InterPro" id="IPR035670">
    <property type="entry name" value="AGD1/2/3/4_BAR_plant"/>
</dbReference>
<dbReference type="SUPFAM" id="SSF57863">
    <property type="entry name" value="ArfGap/RecO-like zinc finger"/>
    <property type="match status" value="1"/>
</dbReference>
<dbReference type="InterPro" id="IPR038508">
    <property type="entry name" value="ArfGAP_dom_sf"/>
</dbReference>
<evidence type="ECO:0000256" key="4">
    <source>
        <dbReference type="ARBA" id="ARBA00022771"/>
    </source>
</evidence>
<accession>A0A1D6KKG4</accession>
<dbReference type="SMART" id="SM00721">
    <property type="entry name" value="BAR"/>
    <property type="match status" value="1"/>
</dbReference>
<dbReference type="SUPFAM" id="SSF50729">
    <property type="entry name" value="PH domain-like"/>
    <property type="match status" value="1"/>
</dbReference>
<dbReference type="InterPro" id="IPR002110">
    <property type="entry name" value="Ankyrin_rpt"/>
</dbReference>
<dbReference type="EMBL" id="CM007647">
    <property type="protein sequence ID" value="ONM03404.1"/>
    <property type="molecule type" value="Genomic_DNA"/>
</dbReference>
<evidence type="ECO:0000259" key="7">
    <source>
        <dbReference type="PROSITE" id="PS50003"/>
    </source>
</evidence>
<dbReference type="GO" id="GO:0008270">
    <property type="term" value="F:zinc ion binding"/>
    <property type="evidence" value="ECO:0007669"/>
    <property type="project" value="UniProtKB-KW"/>
</dbReference>
<dbReference type="PROSITE" id="PS50088">
    <property type="entry name" value="ANK_REPEAT"/>
    <property type="match status" value="2"/>
</dbReference>
<dbReference type="PRINTS" id="PR00405">
    <property type="entry name" value="REVINTRACTNG"/>
</dbReference>
<evidence type="ECO:0000256" key="1">
    <source>
        <dbReference type="ARBA" id="ARBA00022468"/>
    </source>
</evidence>
<organism evidence="9">
    <name type="scientific">Zea mays</name>
    <name type="common">Maize</name>
    <dbReference type="NCBI Taxonomy" id="4577"/>
    <lineage>
        <taxon>Eukaryota</taxon>
        <taxon>Viridiplantae</taxon>
        <taxon>Streptophyta</taxon>
        <taxon>Embryophyta</taxon>
        <taxon>Tracheophyta</taxon>
        <taxon>Spermatophyta</taxon>
        <taxon>Magnoliopsida</taxon>
        <taxon>Liliopsida</taxon>
        <taxon>Poales</taxon>
        <taxon>Poaceae</taxon>
        <taxon>PACMAD clade</taxon>
        <taxon>Panicoideae</taxon>
        <taxon>Andropogonodae</taxon>
        <taxon>Andropogoneae</taxon>
        <taxon>Tripsacinae</taxon>
        <taxon>Zea</taxon>
    </lineage>
</organism>
<dbReference type="InterPro" id="IPR011993">
    <property type="entry name" value="PH-like_dom_sf"/>
</dbReference>
<dbReference type="PROSITE" id="PS50003">
    <property type="entry name" value="PH_DOMAIN"/>
    <property type="match status" value="1"/>
</dbReference>
<dbReference type="Gene3D" id="1.20.1270.60">
    <property type="entry name" value="Arfaptin homology (AH) domain/BAR domain"/>
    <property type="match status" value="1"/>
</dbReference>
<dbReference type="GO" id="GO:0005096">
    <property type="term" value="F:GTPase activator activity"/>
    <property type="evidence" value="ECO:0007669"/>
    <property type="project" value="UniProtKB-KW"/>
</dbReference>
<evidence type="ECO:0000259" key="8">
    <source>
        <dbReference type="PROSITE" id="PS50115"/>
    </source>
</evidence>
<dbReference type="InterPro" id="IPR001164">
    <property type="entry name" value="ArfGAP_dom"/>
</dbReference>
<dbReference type="PANTHER" id="PTHR23180:SF242">
    <property type="entry name" value="OS08G0537600 PROTEIN"/>
    <property type="match status" value="1"/>
</dbReference>
<evidence type="ECO:0000256" key="6">
    <source>
        <dbReference type="ARBA" id="ARBA00023054"/>
    </source>
</evidence>
<dbReference type="InterPro" id="IPR045258">
    <property type="entry name" value="ACAP1/2/3-like"/>
</dbReference>
<dbReference type="InterPro" id="IPR004148">
    <property type="entry name" value="BAR_dom"/>
</dbReference>
<dbReference type="ExpressionAtlas" id="A0A1D6KKG4">
    <property type="expression patterns" value="baseline and differential"/>
</dbReference>
<keyword evidence="3" id="KW-0677">Repeat</keyword>
<dbReference type="SMART" id="SM00233">
    <property type="entry name" value="PH"/>
    <property type="match status" value="1"/>
</dbReference>
<name>A0A1D6KKG4_MAIZE</name>
<dbReference type="AlphaFoldDB" id="A0A1D6KKG4"/>
<dbReference type="Pfam" id="PF01412">
    <property type="entry name" value="ArfGap"/>
    <property type="match status" value="1"/>
</dbReference>
<gene>
    <name evidence="9" type="ORF">ZEAMMB73_Zm00001d031667</name>
</gene>
<dbReference type="SUPFAM" id="SSF48403">
    <property type="entry name" value="Ankyrin repeat"/>
    <property type="match status" value="1"/>
</dbReference>
<dbReference type="Gene3D" id="1.25.40.20">
    <property type="entry name" value="Ankyrin repeat-containing domain"/>
    <property type="match status" value="1"/>
</dbReference>
<dbReference type="SMART" id="SM00248">
    <property type="entry name" value="ANK"/>
    <property type="match status" value="2"/>
</dbReference>
<reference evidence="9" key="1">
    <citation type="submission" date="2015-12" db="EMBL/GenBank/DDBJ databases">
        <title>Update maize B73 reference genome by single molecule sequencing technologies.</title>
        <authorList>
            <consortium name="Maize Genome Sequencing Project"/>
            <person name="Ware D."/>
        </authorList>
    </citation>
    <scope>NUCLEOTIDE SEQUENCE [LARGE SCALE GENOMIC DNA]</scope>
    <source>
        <tissue evidence="9">Seedling</tissue>
    </source>
</reference>
<dbReference type="Gene3D" id="2.30.29.30">
    <property type="entry name" value="Pleckstrin-homology domain (PH domain)/Phosphotyrosine-binding domain (PTB)"/>
    <property type="match status" value="1"/>
</dbReference>
<sequence>MYFAKLDDSPMFRTQIQSLEESAELLRERCLKFHKGCRKYTEGLGEAYDGDIAFASSLETFGGGHNDPMSVAFGGPVMTKFTIALREIGTYKEVLRSQVEHMLNDRLLNFVDIDLHDVKDAHKRFDKASLSYDQVSYLIMLFLVCDIREKYLSLKKAFDNNQELHSARSSFEQARFNLVTSLSHVEAKKRFEFLEAVSATMDSHLRYFKQGYELLHQMEPYINQVTFKHFLCIMLLMLCSCITSIYTDDDLDYYKKIIGLGYPHTIGRSSHKQIEAVMQSTSKGKVETIRQGYLSKRSSNLRADWKRRFFVLDSRGMLYYYRKQITRPPAGCSMQRNVNPPEHGSGLLSRLFSSHYHIHDEKSVARHTVNLLTSTIKVDAEQSDLRFCFRIISPTKIYTLQAESAVDQMDWIEKITGVIASLLSSQSPEQCFMSSPKGSGHDRSTSDGSSFTSSVEFEPSVIDDLVLEKYSGNGQHDVIRGTHHHRTSMKPEKPIDLLRKVDGNNMCADCGALEPDWASLNLGALLCIECSGVHRNLGVHISKVRSLTLDVRVWEPSVINLFQSLGNMFVNNIWEDMLPDDNSSADGSDTSQYLSVSKPKHKDVFSAKEKFIHAKYVDKEFIRKRSMDENQLAEQMWNSVAANDKKTAYSLIVRSRANVNLVYGEMPSSPFLTLGKALQQEQPVSPPDGSPKFFDCNSHDKISPREPLSPASTSSRTDDMEDGCEGLSLLHLACRVADVGMVELLLQYGASVNMNDSRGRTPLHHCILKGRHRHAKLLLSRGADSQAMDRDGRTALQYAIDGGTSDEDILALLEDHSR</sequence>
<proteinExistence type="predicted"/>
<keyword evidence="6" id="KW-0175">Coiled coil</keyword>
<dbReference type="Gene3D" id="1.10.220.150">
    <property type="entry name" value="Arf GTPase activating protein"/>
    <property type="match status" value="1"/>
</dbReference>
<dbReference type="InterPro" id="IPR037278">
    <property type="entry name" value="ARFGAP/RecO"/>
</dbReference>